<gene>
    <name evidence="1" type="ORF">J40TS1_10740</name>
</gene>
<dbReference type="EMBL" id="BOSE01000001">
    <property type="protein sequence ID" value="GIP15432.1"/>
    <property type="molecule type" value="Genomic_DNA"/>
</dbReference>
<proteinExistence type="predicted"/>
<organism evidence="1 2">
    <name type="scientific">Paenibacillus montaniterrae</name>
    <dbReference type="NCBI Taxonomy" id="429341"/>
    <lineage>
        <taxon>Bacteria</taxon>
        <taxon>Bacillati</taxon>
        <taxon>Bacillota</taxon>
        <taxon>Bacilli</taxon>
        <taxon>Bacillales</taxon>
        <taxon>Paenibacillaceae</taxon>
        <taxon>Paenibacillus</taxon>
    </lineage>
</organism>
<dbReference type="AlphaFoldDB" id="A0A919YLH7"/>
<sequence length="193" mass="22122">MLLLFDPVIFENLKVALENQLYDLDNLDNRIAIIDRKDTLDMAVMSRTWSLGFTFPQLVSDPSFKAEIVLSSSIQDLADEILQRKGAAPACSLLLRFTCQIEQPAVACPQIEQIIASIWQRELQPKQLLTASYDADTRAAQDSGLWIPLYYENVIELPFNRRINEEQMEDLEELIEHVMMTLDALHELCYSSK</sequence>
<comment type="caution">
    <text evidence="1">The sequence shown here is derived from an EMBL/GenBank/DDBJ whole genome shotgun (WGS) entry which is preliminary data.</text>
</comment>
<dbReference type="RefSeq" id="WP_246563143.1">
    <property type="nucleotide sequence ID" value="NZ_BOSE01000001.1"/>
</dbReference>
<name>A0A919YLH7_9BACL</name>
<evidence type="ECO:0000313" key="1">
    <source>
        <dbReference type="EMBL" id="GIP15432.1"/>
    </source>
</evidence>
<dbReference type="Proteomes" id="UP000683139">
    <property type="component" value="Unassembled WGS sequence"/>
</dbReference>
<evidence type="ECO:0000313" key="2">
    <source>
        <dbReference type="Proteomes" id="UP000683139"/>
    </source>
</evidence>
<accession>A0A919YLH7</accession>
<keyword evidence="2" id="KW-1185">Reference proteome</keyword>
<protein>
    <submittedName>
        <fullName evidence="1">Uncharacterized protein</fullName>
    </submittedName>
</protein>
<reference evidence="1" key="1">
    <citation type="submission" date="2021-03" db="EMBL/GenBank/DDBJ databases">
        <title>Antimicrobial resistance genes in bacteria isolated from Japanese honey, and their potential for conferring macrolide and lincosamide resistance in the American foulbrood pathogen Paenibacillus larvae.</title>
        <authorList>
            <person name="Okamoto M."/>
            <person name="Kumagai M."/>
            <person name="Kanamori H."/>
            <person name="Takamatsu D."/>
        </authorList>
    </citation>
    <scope>NUCLEOTIDE SEQUENCE</scope>
    <source>
        <strain evidence="1">J40TS1</strain>
    </source>
</reference>